<evidence type="ECO:0000259" key="3">
    <source>
        <dbReference type="Pfam" id="PF02709"/>
    </source>
</evidence>
<evidence type="ECO:0000313" key="4">
    <source>
        <dbReference type="EMBL" id="EGD48658.1"/>
    </source>
</evidence>
<sequence>MKKASIVIPTMNKLSRLRLILKALESQVDETVEVIVIFDGCSEKVLCDFKKLKLGFETIQIIHSENVGRSKARNSGILKASGEIVIFLDDDRIPCSDFISKHVMSHKNGRFAIVGQRNNVEYPEEVLEQFYLNGLTESDYRRIDGDSIPEPYEPAKKIARLIFGQLIERITFSTGNSSARRQDLIAVNMFDENFTGWGLEDTDLGYRLGKSGVKIKRNFSIVNYHLVHPVNKSQQSSENQKNFEYFLRKIKGDKASIWMAKFLNKLIYR</sequence>
<dbReference type="STRING" id="588581.Cpap_3081"/>
<keyword evidence="1 4" id="KW-0808">Transferase</keyword>
<dbReference type="EMBL" id="ACXX02000003">
    <property type="protein sequence ID" value="EGD48658.1"/>
    <property type="molecule type" value="Genomic_DNA"/>
</dbReference>
<dbReference type="eggNOG" id="COG1216">
    <property type="taxonomic scope" value="Bacteria"/>
</dbReference>
<dbReference type="AlphaFoldDB" id="F1TAW5"/>
<dbReference type="InterPro" id="IPR001173">
    <property type="entry name" value="Glyco_trans_2-like"/>
</dbReference>
<dbReference type="InterPro" id="IPR029044">
    <property type="entry name" value="Nucleotide-diphossugar_trans"/>
</dbReference>
<dbReference type="Gene3D" id="3.90.550.10">
    <property type="entry name" value="Spore Coat Polysaccharide Biosynthesis Protein SpsA, Chain A"/>
    <property type="match status" value="1"/>
</dbReference>
<evidence type="ECO:0000313" key="5">
    <source>
        <dbReference type="Proteomes" id="UP000003860"/>
    </source>
</evidence>
<dbReference type="OrthoDB" id="9812302at2"/>
<dbReference type="PANTHER" id="PTHR43685">
    <property type="entry name" value="GLYCOSYLTRANSFERASE"/>
    <property type="match status" value="1"/>
</dbReference>
<dbReference type="Pfam" id="PF02709">
    <property type="entry name" value="Glyco_transf_7C"/>
    <property type="match status" value="1"/>
</dbReference>
<gene>
    <name evidence="4" type="ORF">Cpap_3081</name>
</gene>
<reference evidence="4" key="2">
    <citation type="submission" date="2011-01" db="EMBL/GenBank/DDBJ databases">
        <title>The Non-contiguous Finished genome of Clostridium papyrosolvens.</title>
        <authorList>
            <person name="Lucas S."/>
            <person name="Copeland A."/>
            <person name="Lapidus A."/>
            <person name="Cheng J.-F."/>
            <person name="Goodwin L."/>
            <person name="Pitluck S."/>
            <person name="Misra M."/>
            <person name="Chertkov O."/>
            <person name="Detter J.C."/>
            <person name="Han C."/>
            <person name="Tapia R."/>
            <person name="Land M."/>
            <person name="Hauser L."/>
            <person name="Kyrpides N."/>
            <person name="Ivanova N."/>
            <person name="Pagani I."/>
            <person name="Mouttaki H."/>
            <person name="He Z."/>
            <person name="Zhou J."/>
            <person name="Hemme C.L."/>
            <person name="Woyke T."/>
        </authorList>
    </citation>
    <scope>NUCLEOTIDE SEQUENCE [LARGE SCALE GENOMIC DNA]</scope>
    <source>
        <strain evidence="4">DSM 2782</strain>
    </source>
</reference>
<protein>
    <submittedName>
        <fullName evidence="4">Glycosyl transferase family 2</fullName>
    </submittedName>
</protein>
<evidence type="ECO:0000256" key="1">
    <source>
        <dbReference type="ARBA" id="ARBA00022679"/>
    </source>
</evidence>
<dbReference type="GO" id="GO:0016740">
    <property type="term" value="F:transferase activity"/>
    <property type="evidence" value="ECO:0007669"/>
    <property type="project" value="UniProtKB-KW"/>
</dbReference>
<dbReference type="PANTHER" id="PTHR43685:SF3">
    <property type="entry name" value="SLR2126 PROTEIN"/>
    <property type="match status" value="1"/>
</dbReference>
<reference evidence="4" key="1">
    <citation type="submission" date="2009-07" db="EMBL/GenBank/DDBJ databases">
        <authorList>
            <consortium name="US DOE Joint Genome Institute (JGI-PGF)"/>
            <person name="Lucas S."/>
            <person name="Copeland A."/>
            <person name="Lapidus A."/>
            <person name="Glavina del Rio T."/>
            <person name="Tice H."/>
            <person name="Bruce D."/>
            <person name="Goodwin L."/>
            <person name="Pitluck S."/>
            <person name="Larimer F."/>
            <person name="Land M.L."/>
            <person name="Mouttaki H."/>
            <person name="He Z."/>
            <person name="Zhou J."/>
            <person name="Hemme C.L."/>
        </authorList>
    </citation>
    <scope>NUCLEOTIDE SEQUENCE</scope>
    <source>
        <strain evidence="4">DSM 2782</strain>
    </source>
</reference>
<feature type="domain" description="Glycosyltransferase 2-like" evidence="2">
    <location>
        <begin position="5"/>
        <end position="124"/>
    </location>
</feature>
<keyword evidence="5" id="KW-1185">Reference proteome</keyword>
<dbReference type="InterPro" id="IPR027791">
    <property type="entry name" value="Galactosyl_T_C"/>
</dbReference>
<dbReference type="Proteomes" id="UP000003860">
    <property type="component" value="Unassembled WGS sequence"/>
</dbReference>
<organism evidence="4 5">
    <name type="scientific">Ruminiclostridium papyrosolvens DSM 2782</name>
    <dbReference type="NCBI Taxonomy" id="588581"/>
    <lineage>
        <taxon>Bacteria</taxon>
        <taxon>Bacillati</taxon>
        <taxon>Bacillota</taxon>
        <taxon>Clostridia</taxon>
        <taxon>Eubacteriales</taxon>
        <taxon>Oscillospiraceae</taxon>
        <taxon>Ruminiclostridium</taxon>
    </lineage>
</organism>
<comment type="caution">
    <text evidence="4">The sequence shown here is derived from an EMBL/GenBank/DDBJ whole genome shotgun (WGS) entry which is preliminary data.</text>
</comment>
<dbReference type="SUPFAM" id="SSF53448">
    <property type="entry name" value="Nucleotide-diphospho-sugar transferases"/>
    <property type="match status" value="1"/>
</dbReference>
<dbReference type="RefSeq" id="WP_004617862.1">
    <property type="nucleotide sequence ID" value="NZ_ACXX02000003.1"/>
</dbReference>
<evidence type="ECO:0000259" key="2">
    <source>
        <dbReference type="Pfam" id="PF00535"/>
    </source>
</evidence>
<accession>F1TAW5</accession>
<feature type="domain" description="Galactosyltransferase C-terminal" evidence="3">
    <location>
        <begin position="171"/>
        <end position="218"/>
    </location>
</feature>
<name>F1TAW5_9FIRM</name>
<dbReference type="Pfam" id="PF00535">
    <property type="entry name" value="Glycos_transf_2"/>
    <property type="match status" value="1"/>
</dbReference>
<proteinExistence type="predicted"/>
<dbReference type="InterPro" id="IPR050834">
    <property type="entry name" value="Glycosyltransf_2"/>
</dbReference>